<evidence type="ECO:0000259" key="1">
    <source>
        <dbReference type="PROSITE" id="PS50181"/>
    </source>
</evidence>
<name>A0A1I7U8H3_9PELO</name>
<evidence type="ECO:0000313" key="3">
    <source>
        <dbReference type="WBParaSite" id="Csp11.Scaffold629.g15924.t1"/>
    </source>
</evidence>
<dbReference type="PANTHER" id="PTHR21503">
    <property type="entry name" value="F-BOX-CONTAINING HYPOTHETICAL PROTEIN C.ELEGANS"/>
    <property type="match status" value="1"/>
</dbReference>
<dbReference type="Proteomes" id="UP000095282">
    <property type="component" value="Unplaced"/>
</dbReference>
<evidence type="ECO:0000313" key="2">
    <source>
        <dbReference type="Proteomes" id="UP000095282"/>
    </source>
</evidence>
<reference evidence="3" key="1">
    <citation type="submission" date="2016-11" db="UniProtKB">
        <authorList>
            <consortium name="WormBaseParasite"/>
        </authorList>
    </citation>
    <scope>IDENTIFICATION</scope>
</reference>
<sequence>MEQLYSLLYRFYRFLFPFQQSPLPLPSLPQLAYKNVIDLMSVREQVTLSLCSQRTNSIVKNLRHRPKSLELWILQENRVTVATGPFEKQNSRRDCYSVIQATRTSFFDPVETVIIGEHRVPVRIKTVDGYQYIETYWDDENLGLRTIADYIGDLFCIDLFCMKLMDDHRRMFDWLRDRPSFARVLHIRGMYRSNKEFSLYDFNFPVPNTAYLTREDGTKASFGLSGINEFTLVVWPDSTGKTYELFD</sequence>
<dbReference type="WBParaSite" id="Csp11.Scaffold629.g15924.t1">
    <property type="protein sequence ID" value="Csp11.Scaffold629.g15924.t1"/>
    <property type="gene ID" value="Csp11.Scaffold629.g15924"/>
</dbReference>
<dbReference type="PANTHER" id="PTHR21503:SF8">
    <property type="entry name" value="F-BOX ASSOCIATED DOMAIN-CONTAINING PROTEIN-RELATED"/>
    <property type="match status" value="1"/>
</dbReference>
<dbReference type="InterPro" id="IPR001810">
    <property type="entry name" value="F-box_dom"/>
</dbReference>
<dbReference type="AlphaFoldDB" id="A0A1I7U8H3"/>
<protein>
    <submittedName>
        <fullName evidence="3">F-box domain-containing protein</fullName>
    </submittedName>
</protein>
<feature type="domain" description="F-box" evidence="1">
    <location>
        <begin position="22"/>
        <end position="69"/>
    </location>
</feature>
<organism evidence="2 3">
    <name type="scientific">Caenorhabditis tropicalis</name>
    <dbReference type="NCBI Taxonomy" id="1561998"/>
    <lineage>
        <taxon>Eukaryota</taxon>
        <taxon>Metazoa</taxon>
        <taxon>Ecdysozoa</taxon>
        <taxon>Nematoda</taxon>
        <taxon>Chromadorea</taxon>
        <taxon>Rhabditida</taxon>
        <taxon>Rhabditina</taxon>
        <taxon>Rhabditomorpha</taxon>
        <taxon>Rhabditoidea</taxon>
        <taxon>Rhabditidae</taxon>
        <taxon>Peloderinae</taxon>
        <taxon>Caenorhabditis</taxon>
    </lineage>
</organism>
<keyword evidence="2" id="KW-1185">Reference proteome</keyword>
<dbReference type="Pfam" id="PF00646">
    <property type="entry name" value="F-box"/>
    <property type="match status" value="1"/>
</dbReference>
<proteinExistence type="predicted"/>
<accession>A0A1I7U8H3</accession>
<dbReference type="PROSITE" id="PS50181">
    <property type="entry name" value="FBOX"/>
    <property type="match status" value="1"/>
</dbReference>